<sequence>MKRIALTSLALAAVSLSVAFPAYLGVFTKKYAVKKDSALGRASCAGCHVGKTTKLNPYGLDLQKVTKGSKTITNEMLAKVEDLDSDKDGVKNGVELKAGALPGDPKVKPE</sequence>
<organism evidence="2 3">
    <name type="scientific">Candidatus Nitrosymbiomonas proteolyticus</name>
    <dbReference type="NCBI Taxonomy" id="2608984"/>
    <lineage>
        <taxon>Bacteria</taxon>
        <taxon>Bacillati</taxon>
        <taxon>Armatimonadota</taxon>
        <taxon>Armatimonadota incertae sedis</taxon>
        <taxon>Candidatus Nitrosymbiomonas</taxon>
    </lineage>
</organism>
<evidence type="ECO:0000256" key="1">
    <source>
        <dbReference type="SAM" id="SignalP"/>
    </source>
</evidence>
<evidence type="ECO:0008006" key="4">
    <source>
        <dbReference type="Google" id="ProtNLM"/>
    </source>
</evidence>
<feature type="chain" id="PRO_5035276688" description="Cytochrome c domain-containing protein" evidence="1">
    <location>
        <begin position="25"/>
        <end position="110"/>
    </location>
</feature>
<dbReference type="AlphaFoldDB" id="A0A809SA08"/>
<dbReference type="EMBL" id="AP021858">
    <property type="protein sequence ID" value="BBO23981.1"/>
    <property type="molecule type" value="Genomic_DNA"/>
</dbReference>
<dbReference type="KEGG" id="npy:NPRO_15760"/>
<proteinExistence type="predicted"/>
<name>A0A809SA08_9BACT</name>
<accession>A0A809SA08</accession>
<evidence type="ECO:0000313" key="2">
    <source>
        <dbReference type="EMBL" id="BBO23981.1"/>
    </source>
</evidence>
<dbReference type="Proteomes" id="UP000662873">
    <property type="component" value="Chromosome"/>
</dbReference>
<feature type="signal peptide" evidence="1">
    <location>
        <begin position="1"/>
        <end position="24"/>
    </location>
</feature>
<gene>
    <name evidence="2" type="ORF">NPRO_15760</name>
</gene>
<evidence type="ECO:0000313" key="3">
    <source>
        <dbReference type="Proteomes" id="UP000662873"/>
    </source>
</evidence>
<keyword evidence="1" id="KW-0732">Signal</keyword>
<protein>
    <recommendedName>
        <fullName evidence="4">Cytochrome c domain-containing protein</fullName>
    </recommendedName>
</protein>
<reference evidence="2" key="1">
    <citation type="journal article" name="DNA Res.">
        <title>The physiological potential of anammox bacteria as revealed by their core genome structure.</title>
        <authorList>
            <person name="Okubo T."/>
            <person name="Toyoda A."/>
            <person name="Fukuhara K."/>
            <person name="Uchiyama I."/>
            <person name="Harigaya Y."/>
            <person name="Kuroiwa M."/>
            <person name="Suzuki T."/>
            <person name="Murakami Y."/>
            <person name="Suwa Y."/>
            <person name="Takami H."/>
        </authorList>
    </citation>
    <scope>NUCLEOTIDE SEQUENCE</scope>
    <source>
        <strain evidence="2">317325-2</strain>
    </source>
</reference>